<dbReference type="PANTHER" id="PTHR23117">
    <property type="entry name" value="GUANYLATE KINASE-RELATED"/>
    <property type="match status" value="1"/>
</dbReference>
<comment type="caution">
    <text evidence="7">The sequence shown here is derived from an EMBL/GenBank/DDBJ whole genome shotgun (WGS) entry which is preliminary data.</text>
</comment>
<dbReference type="RefSeq" id="WP_209969778.1">
    <property type="nucleotide sequence ID" value="NZ_JAGGLB010000002.1"/>
</dbReference>
<comment type="catalytic activity">
    <reaction evidence="5">
        <text>GMP + ATP = GDP + ADP</text>
        <dbReference type="Rhea" id="RHEA:20780"/>
        <dbReference type="ChEBI" id="CHEBI:30616"/>
        <dbReference type="ChEBI" id="CHEBI:58115"/>
        <dbReference type="ChEBI" id="CHEBI:58189"/>
        <dbReference type="ChEBI" id="CHEBI:456216"/>
        <dbReference type="EC" id="2.7.4.8"/>
    </reaction>
</comment>
<evidence type="ECO:0000256" key="2">
    <source>
        <dbReference type="ARBA" id="ARBA00005790"/>
    </source>
</evidence>
<evidence type="ECO:0000256" key="4">
    <source>
        <dbReference type="ARBA" id="ARBA00022777"/>
    </source>
</evidence>
<keyword evidence="3 7" id="KW-0808">Transferase</keyword>
<evidence type="ECO:0000259" key="6">
    <source>
        <dbReference type="PROSITE" id="PS50052"/>
    </source>
</evidence>
<keyword evidence="8" id="KW-1185">Reference proteome</keyword>
<dbReference type="SUPFAM" id="SSF52540">
    <property type="entry name" value="P-loop containing nucleoside triphosphate hydrolases"/>
    <property type="match status" value="1"/>
</dbReference>
<gene>
    <name evidence="7" type="ORF">J2Z66_000595</name>
</gene>
<name>A0ABS4INB3_9BACL</name>
<sequence>MDGSMEAGVVFVFTGTSGSGRKTIAQQISKELGITSIVSYTTRAPRPQETDGSDYHFIARSDFIEADIRGEFFQTAEIDGNFYGLKREDINAALRQHGHVYVVVNRYAANKFKYEFRDRAVRLFIYANKQTIQERLEARKVPGHIISDYMNHYIEEVSYRKDCEHVFENLDLQHTIDQVKQTILAYIPAPTS</sequence>
<feature type="domain" description="Guanylate kinase-like" evidence="6">
    <location>
        <begin position="8"/>
        <end position="184"/>
    </location>
</feature>
<comment type="function">
    <text evidence="1">Essential for recycling GMP and indirectly, cGMP.</text>
</comment>
<dbReference type="PROSITE" id="PS00856">
    <property type="entry name" value="GUANYLATE_KINASE_1"/>
    <property type="match status" value="1"/>
</dbReference>
<reference evidence="7 8" key="1">
    <citation type="submission" date="2021-03" db="EMBL/GenBank/DDBJ databases">
        <title>Genomic Encyclopedia of Type Strains, Phase IV (KMG-IV): sequencing the most valuable type-strain genomes for metagenomic binning, comparative biology and taxonomic classification.</title>
        <authorList>
            <person name="Goeker M."/>
        </authorList>
    </citation>
    <scope>NUCLEOTIDE SEQUENCE [LARGE SCALE GENOMIC DNA]</scope>
    <source>
        <strain evidence="7 8">DSM 26048</strain>
    </source>
</reference>
<protein>
    <submittedName>
        <fullName evidence="7">Guanylate kinase</fullName>
        <ecNumber evidence="7">2.7.4.8</ecNumber>
    </submittedName>
</protein>
<keyword evidence="4 7" id="KW-0418">Kinase</keyword>
<evidence type="ECO:0000256" key="1">
    <source>
        <dbReference type="ARBA" id="ARBA00003531"/>
    </source>
</evidence>
<dbReference type="InterPro" id="IPR008145">
    <property type="entry name" value="GK/Ca_channel_bsu"/>
</dbReference>
<organism evidence="7 8">
    <name type="scientific">Paenibacillus eucommiae</name>
    <dbReference type="NCBI Taxonomy" id="1355755"/>
    <lineage>
        <taxon>Bacteria</taxon>
        <taxon>Bacillati</taxon>
        <taxon>Bacillota</taxon>
        <taxon>Bacilli</taxon>
        <taxon>Bacillales</taxon>
        <taxon>Paenibacillaceae</taxon>
        <taxon>Paenibacillus</taxon>
    </lineage>
</organism>
<dbReference type="Proteomes" id="UP001519287">
    <property type="component" value="Unassembled WGS sequence"/>
</dbReference>
<evidence type="ECO:0000313" key="7">
    <source>
        <dbReference type="EMBL" id="MBP1989000.1"/>
    </source>
</evidence>
<dbReference type="InterPro" id="IPR008144">
    <property type="entry name" value="Guanylate_kin-like_dom"/>
</dbReference>
<dbReference type="InterPro" id="IPR027417">
    <property type="entry name" value="P-loop_NTPase"/>
</dbReference>
<evidence type="ECO:0000256" key="5">
    <source>
        <dbReference type="ARBA" id="ARBA00048594"/>
    </source>
</evidence>
<dbReference type="GO" id="GO:0004385">
    <property type="term" value="F:GMP kinase activity"/>
    <property type="evidence" value="ECO:0007669"/>
    <property type="project" value="UniProtKB-EC"/>
</dbReference>
<dbReference type="InterPro" id="IPR020590">
    <property type="entry name" value="Guanylate_kinase_CS"/>
</dbReference>
<dbReference type="Pfam" id="PF00625">
    <property type="entry name" value="Guanylate_kin"/>
    <property type="match status" value="1"/>
</dbReference>
<dbReference type="PROSITE" id="PS50052">
    <property type="entry name" value="GUANYLATE_KINASE_2"/>
    <property type="match status" value="1"/>
</dbReference>
<dbReference type="EC" id="2.7.4.8" evidence="7"/>
<dbReference type="PANTHER" id="PTHR23117:SF13">
    <property type="entry name" value="GUANYLATE KINASE"/>
    <property type="match status" value="1"/>
</dbReference>
<dbReference type="SMART" id="SM00072">
    <property type="entry name" value="GuKc"/>
    <property type="match status" value="1"/>
</dbReference>
<evidence type="ECO:0000256" key="3">
    <source>
        <dbReference type="ARBA" id="ARBA00022679"/>
    </source>
</evidence>
<comment type="similarity">
    <text evidence="2">Belongs to the guanylate kinase family.</text>
</comment>
<accession>A0ABS4INB3</accession>
<evidence type="ECO:0000313" key="8">
    <source>
        <dbReference type="Proteomes" id="UP001519287"/>
    </source>
</evidence>
<dbReference type="Gene3D" id="3.40.50.300">
    <property type="entry name" value="P-loop containing nucleotide triphosphate hydrolases"/>
    <property type="match status" value="1"/>
</dbReference>
<dbReference type="EMBL" id="JAGGLB010000002">
    <property type="protein sequence ID" value="MBP1989000.1"/>
    <property type="molecule type" value="Genomic_DNA"/>
</dbReference>
<proteinExistence type="inferred from homology"/>